<dbReference type="Pfam" id="PF04377">
    <property type="entry name" value="ATE_C"/>
    <property type="match status" value="1"/>
</dbReference>
<comment type="function">
    <text evidence="5">Involved in the post-translational conjugation of arginine to the N-terminal aspartate or glutamate of a protein. This arginylation is required for degradation of the protein via the ubiquitin pathway.</text>
</comment>
<dbReference type="InterPro" id="IPR030700">
    <property type="entry name" value="N-end_Aminoacyl_Trfase"/>
</dbReference>
<evidence type="ECO:0000313" key="9">
    <source>
        <dbReference type="Proteomes" id="UP000521943"/>
    </source>
</evidence>
<dbReference type="GO" id="GO:0005737">
    <property type="term" value="C:cytoplasm"/>
    <property type="evidence" value="ECO:0007669"/>
    <property type="project" value="TreeGrafter"/>
</dbReference>
<proteinExistence type="inferred from homology"/>
<dbReference type="OrthoDB" id="74183at2759"/>
<comment type="similarity">
    <text evidence="1 5">Belongs to the R-transferase family.</text>
</comment>
<dbReference type="InterPro" id="IPR007471">
    <property type="entry name" value="N-end_Aminoacyl_Trfase_N"/>
</dbReference>
<dbReference type="AlphaFoldDB" id="A0A8H6IC28"/>
<protein>
    <recommendedName>
        <fullName evidence="5">Arginyl-tRNA--protein transferase 1</fullName>
        <shortName evidence="5">Arginyltransferase 1</shortName>
        <shortName evidence="5">R-transferase 1</shortName>
        <ecNumber evidence="5">2.3.2.8</ecNumber>
    </recommendedName>
    <alternativeName>
        <fullName evidence="5">Arginine-tRNA--protein transferase 1</fullName>
    </alternativeName>
</protein>
<dbReference type="GO" id="GO:0004057">
    <property type="term" value="F:arginyl-tRNA--protein transferase activity"/>
    <property type="evidence" value="ECO:0007669"/>
    <property type="project" value="UniProtKB-EC"/>
</dbReference>
<accession>A0A8H6IC28</accession>
<evidence type="ECO:0000256" key="4">
    <source>
        <dbReference type="ARBA" id="ARBA00023315"/>
    </source>
</evidence>
<sequence>MTVQSFAVPYAKEEPTTCGYCSPPGERSENATSYKVAGLHAMRLSCEVYQKMIDRGWRRSGTYCYKPDLRRSCCPQYTIKLDALAFKSGKSHRKLVHRWNRHILQGDSDIEAAGMHTKKERINKPFDLVRALHSSEKGCLDNAKATHEFEVNLEPASFTKEKYNLFCKYQSVVHNDHEKSESGFKHFLVDSPLVGEIIPYTTSSDHLPPKYGSYHQMYRVDGKLIAVGVLDILPNCVSSVYFMYDSEWEHYSLGKLSALREVSLAKEIHDAGVPGMGYLYMGFYIYSCQKMRYKGEYSPSYLADPETYEWYPLETCIPLLQKHRYACFSNVEHCIEGVAPEISSAPEPALSELDDLLLLQRKEGSLTAVPVSWTNAWEIPSIKEDLCAVIEGLGLNLAQAIFWSV</sequence>
<gene>
    <name evidence="8" type="ORF">DFP72DRAFT_876730</name>
</gene>
<evidence type="ECO:0000313" key="8">
    <source>
        <dbReference type="EMBL" id="KAF6762718.1"/>
    </source>
</evidence>
<dbReference type="EMBL" id="JACGCI010000007">
    <property type="protein sequence ID" value="KAF6762718.1"/>
    <property type="molecule type" value="Genomic_DNA"/>
</dbReference>
<dbReference type="PANTHER" id="PTHR21367">
    <property type="entry name" value="ARGININE-TRNA-PROTEIN TRANSFERASE 1"/>
    <property type="match status" value="1"/>
</dbReference>
<dbReference type="Proteomes" id="UP000521943">
    <property type="component" value="Unassembled WGS sequence"/>
</dbReference>
<keyword evidence="4 5" id="KW-0012">Acyltransferase</keyword>
<keyword evidence="9" id="KW-1185">Reference proteome</keyword>
<organism evidence="8 9">
    <name type="scientific">Ephemerocybe angulata</name>
    <dbReference type="NCBI Taxonomy" id="980116"/>
    <lineage>
        <taxon>Eukaryota</taxon>
        <taxon>Fungi</taxon>
        <taxon>Dikarya</taxon>
        <taxon>Basidiomycota</taxon>
        <taxon>Agaricomycotina</taxon>
        <taxon>Agaricomycetes</taxon>
        <taxon>Agaricomycetidae</taxon>
        <taxon>Agaricales</taxon>
        <taxon>Agaricineae</taxon>
        <taxon>Psathyrellaceae</taxon>
        <taxon>Ephemerocybe</taxon>
    </lineage>
</organism>
<reference evidence="8 9" key="1">
    <citation type="submission" date="2020-07" db="EMBL/GenBank/DDBJ databases">
        <title>Comparative genomics of pyrophilous fungi reveals a link between fire events and developmental genes.</title>
        <authorList>
            <consortium name="DOE Joint Genome Institute"/>
            <person name="Steindorff A.S."/>
            <person name="Carver A."/>
            <person name="Calhoun S."/>
            <person name="Stillman K."/>
            <person name="Liu H."/>
            <person name="Lipzen A."/>
            <person name="Pangilinan J."/>
            <person name="Labutti K."/>
            <person name="Bruns T.D."/>
            <person name="Grigoriev I.V."/>
        </authorList>
    </citation>
    <scope>NUCLEOTIDE SEQUENCE [LARGE SCALE GENOMIC DNA]</scope>
    <source>
        <strain evidence="8 9">CBS 144469</strain>
    </source>
</reference>
<evidence type="ECO:0000256" key="1">
    <source>
        <dbReference type="ARBA" id="ARBA00009991"/>
    </source>
</evidence>
<dbReference type="PANTHER" id="PTHR21367:SF1">
    <property type="entry name" value="ARGINYL-TRNA--PROTEIN TRANSFERASE 1"/>
    <property type="match status" value="1"/>
</dbReference>
<evidence type="ECO:0000259" key="7">
    <source>
        <dbReference type="Pfam" id="PF04377"/>
    </source>
</evidence>
<comment type="catalytic activity">
    <reaction evidence="5">
        <text>an N-terminal L-alpha-aminoacyl-[protein] + L-arginyl-tRNA(Arg) = an N-terminal L-arginyl-L-aminoacyl-[protein] + tRNA(Arg) + H(+)</text>
        <dbReference type="Rhea" id="RHEA:10208"/>
        <dbReference type="Rhea" id="RHEA-COMP:9658"/>
        <dbReference type="Rhea" id="RHEA-COMP:9673"/>
        <dbReference type="Rhea" id="RHEA-COMP:10636"/>
        <dbReference type="Rhea" id="RHEA-COMP:10638"/>
        <dbReference type="ChEBI" id="CHEBI:15378"/>
        <dbReference type="ChEBI" id="CHEBI:78442"/>
        <dbReference type="ChEBI" id="CHEBI:78513"/>
        <dbReference type="ChEBI" id="CHEBI:78597"/>
        <dbReference type="ChEBI" id="CHEBI:83562"/>
        <dbReference type="EC" id="2.3.2.8"/>
    </reaction>
</comment>
<name>A0A8H6IC28_9AGAR</name>
<evidence type="ECO:0000256" key="2">
    <source>
        <dbReference type="ARBA" id="ARBA00022679"/>
    </source>
</evidence>
<evidence type="ECO:0000256" key="5">
    <source>
        <dbReference type="PIRNR" id="PIRNR037207"/>
    </source>
</evidence>
<dbReference type="EC" id="2.3.2.8" evidence="5"/>
<dbReference type="InterPro" id="IPR017137">
    <property type="entry name" value="Arg-tRNA-P_Trfase_1_euk"/>
</dbReference>
<feature type="domain" description="N-end rule aminoacyl transferase C-terminal" evidence="7">
    <location>
        <begin position="161"/>
        <end position="303"/>
    </location>
</feature>
<comment type="caution">
    <text evidence="8">The sequence shown here is derived from an EMBL/GenBank/DDBJ whole genome shotgun (WGS) entry which is preliminary data.</text>
</comment>
<dbReference type="Pfam" id="PF04376">
    <property type="entry name" value="ATE_N"/>
    <property type="match status" value="1"/>
</dbReference>
<evidence type="ECO:0000259" key="6">
    <source>
        <dbReference type="Pfam" id="PF04376"/>
    </source>
</evidence>
<evidence type="ECO:0000256" key="3">
    <source>
        <dbReference type="ARBA" id="ARBA00022786"/>
    </source>
</evidence>
<keyword evidence="3 5" id="KW-0833">Ubl conjugation pathway</keyword>
<keyword evidence="2 5" id="KW-0808">Transferase</keyword>
<feature type="domain" description="N-end aminoacyl transferase N-terminal" evidence="6">
    <location>
        <begin position="17"/>
        <end position="94"/>
    </location>
</feature>
<dbReference type="PIRSF" id="PIRSF037207">
    <property type="entry name" value="ATE1_euk"/>
    <property type="match status" value="1"/>
</dbReference>
<dbReference type="InterPro" id="IPR007472">
    <property type="entry name" value="N-end_Aminoacyl_Trfase_C"/>
</dbReference>